<dbReference type="Proteomes" id="UP001139494">
    <property type="component" value="Unassembled WGS sequence"/>
</dbReference>
<dbReference type="PRINTS" id="PR01438">
    <property type="entry name" value="UNVRSLSTRESS"/>
</dbReference>
<dbReference type="RefSeq" id="WP_256029889.1">
    <property type="nucleotide sequence ID" value="NZ_JAHLKM010000013.1"/>
</dbReference>
<evidence type="ECO:0000259" key="2">
    <source>
        <dbReference type="Pfam" id="PF00582"/>
    </source>
</evidence>
<name>A0A9R1D7P1_9EURY</name>
<dbReference type="CDD" id="cd00293">
    <property type="entry name" value="USP-like"/>
    <property type="match status" value="1"/>
</dbReference>
<accession>A0A9R1D7P1</accession>
<dbReference type="InterPro" id="IPR006015">
    <property type="entry name" value="Universal_stress_UspA"/>
</dbReference>
<dbReference type="Gene3D" id="3.40.50.620">
    <property type="entry name" value="HUPs"/>
    <property type="match status" value="1"/>
</dbReference>
<dbReference type="PANTHER" id="PTHR46268:SF6">
    <property type="entry name" value="UNIVERSAL STRESS PROTEIN UP12"/>
    <property type="match status" value="1"/>
</dbReference>
<dbReference type="PANTHER" id="PTHR46268">
    <property type="entry name" value="STRESS RESPONSE PROTEIN NHAX"/>
    <property type="match status" value="1"/>
</dbReference>
<keyword evidence="4" id="KW-1185">Reference proteome</keyword>
<sequence length="143" mass="15061">MFDRILIPVDGSDPARDAAQLGIDLAAEHDATVHGLYVVEPVAVAEGGAGQVLDAMEAAGEEIVSELAEQAEAEGLTAVTAVETGVAHRKILEYTDANDIDLMVVGTHGRTGLGRYLLGSVTEKLVRISDVPVLTVRPDDEEE</sequence>
<protein>
    <submittedName>
        <fullName evidence="3">Universal stress protein</fullName>
    </submittedName>
</protein>
<evidence type="ECO:0000256" key="1">
    <source>
        <dbReference type="ARBA" id="ARBA00008791"/>
    </source>
</evidence>
<organism evidence="3 4">
    <name type="scientific">Natronomonas aquatica</name>
    <dbReference type="NCBI Taxonomy" id="2841590"/>
    <lineage>
        <taxon>Archaea</taxon>
        <taxon>Methanobacteriati</taxon>
        <taxon>Methanobacteriota</taxon>
        <taxon>Stenosarchaea group</taxon>
        <taxon>Halobacteria</taxon>
        <taxon>Halobacteriales</taxon>
        <taxon>Natronomonadaceae</taxon>
        <taxon>Natronomonas</taxon>
    </lineage>
</organism>
<evidence type="ECO:0000313" key="4">
    <source>
        <dbReference type="Proteomes" id="UP001139494"/>
    </source>
</evidence>
<comment type="caution">
    <text evidence="3">The sequence shown here is derived from an EMBL/GenBank/DDBJ whole genome shotgun (WGS) entry which is preliminary data.</text>
</comment>
<dbReference type="InterPro" id="IPR006016">
    <property type="entry name" value="UspA"/>
</dbReference>
<proteinExistence type="inferred from homology"/>
<feature type="domain" description="UspA" evidence="2">
    <location>
        <begin position="1"/>
        <end position="137"/>
    </location>
</feature>
<evidence type="ECO:0000313" key="3">
    <source>
        <dbReference type="EMBL" id="MCQ4333865.1"/>
    </source>
</evidence>
<dbReference type="InterPro" id="IPR014729">
    <property type="entry name" value="Rossmann-like_a/b/a_fold"/>
</dbReference>
<dbReference type="AlphaFoldDB" id="A0A9R1D7P1"/>
<comment type="similarity">
    <text evidence="1">Belongs to the universal stress protein A family.</text>
</comment>
<dbReference type="EMBL" id="JAHLKM010000013">
    <property type="protein sequence ID" value="MCQ4333865.1"/>
    <property type="molecule type" value="Genomic_DNA"/>
</dbReference>
<gene>
    <name evidence="3" type="ORF">KM295_10300</name>
</gene>
<reference evidence="3" key="1">
    <citation type="journal article" date="2023" name="Front. Microbiol.">
        <title>Genomic-based phylogenetic and metabolic analyses of the genus Natronomonas, and description of Natronomonas aquatica sp. nov.</title>
        <authorList>
            <person name="Garcia-Roldan A."/>
            <person name="Duran-Viseras A."/>
            <person name="de la Haba R.R."/>
            <person name="Corral P."/>
            <person name="Sanchez-Porro C."/>
            <person name="Ventosa A."/>
        </authorList>
    </citation>
    <scope>NUCLEOTIDE SEQUENCE</scope>
    <source>
        <strain evidence="3">F2-12</strain>
    </source>
</reference>
<dbReference type="Pfam" id="PF00582">
    <property type="entry name" value="Usp"/>
    <property type="match status" value="1"/>
</dbReference>
<dbReference type="SUPFAM" id="SSF52402">
    <property type="entry name" value="Adenine nucleotide alpha hydrolases-like"/>
    <property type="match status" value="1"/>
</dbReference>